<organism evidence="3">
    <name type="scientific">Sesamum radiatum</name>
    <name type="common">Black benniseed</name>
    <dbReference type="NCBI Taxonomy" id="300843"/>
    <lineage>
        <taxon>Eukaryota</taxon>
        <taxon>Viridiplantae</taxon>
        <taxon>Streptophyta</taxon>
        <taxon>Embryophyta</taxon>
        <taxon>Tracheophyta</taxon>
        <taxon>Spermatophyta</taxon>
        <taxon>Magnoliopsida</taxon>
        <taxon>eudicotyledons</taxon>
        <taxon>Gunneridae</taxon>
        <taxon>Pentapetalae</taxon>
        <taxon>asterids</taxon>
        <taxon>lamiids</taxon>
        <taxon>Lamiales</taxon>
        <taxon>Pedaliaceae</taxon>
        <taxon>Sesamum</taxon>
    </lineage>
</organism>
<reference evidence="3" key="2">
    <citation type="journal article" date="2024" name="Plant">
        <title>Genomic evolution and insights into agronomic trait innovations of Sesamum species.</title>
        <authorList>
            <person name="Miao H."/>
            <person name="Wang L."/>
            <person name="Qu L."/>
            <person name="Liu H."/>
            <person name="Sun Y."/>
            <person name="Le M."/>
            <person name="Wang Q."/>
            <person name="Wei S."/>
            <person name="Zheng Y."/>
            <person name="Lin W."/>
            <person name="Duan Y."/>
            <person name="Cao H."/>
            <person name="Xiong S."/>
            <person name="Wang X."/>
            <person name="Wei L."/>
            <person name="Li C."/>
            <person name="Ma Q."/>
            <person name="Ju M."/>
            <person name="Zhao R."/>
            <person name="Li G."/>
            <person name="Mu C."/>
            <person name="Tian Q."/>
            <person name="Mei H."/>
            <person name="Zhang T."/>
            <person name="Gao T."/>
            <person name="Zhang H."/>
        </authorList>
    </citation>
    <scope>NUCLEOTIDE SEQUENCE</scope>
    <source>
        <strain evidence="3">G02</strain>
    </source>
</reference>
<dbReference type="Pfam" id="PF07059">
    <property type="entry name" value="EDR2_C"/>
    <property type="match status" value="1"/>
</dbReference>
<dbReference type="PANTHER" id="PTHR31558">
    <property type="entry name" value="CW14 PROTEIN"/>
    <property type="match status" value="1"/>
</dbReference>
<dbReference type="InterPro" id="IPR009769">
    <property type="entry name" value="EDR2_C"/>
</dbReference>
<gene>
    <name evidence="3" type="ORF">Sradi_3055200</name>
</gene>
<protein>
    <recommendedName>
        <fullName evidence="2">Protein ENHANCED DISEASE RESISTANCE 2 C-terminal domain-containing protein</fullName>
    </recommendedName>
</protein>
<feature type="region of interest" description="Disordered" evidence="1">
    <location>
        <begin position="15"/>
        <end position="53"/>
    </location>
</feature>
<evidence type="ECO:0000313" key="3">
    <source>
        <dbReference type="EMBL" id="KAL0377497.1"/>
    </source>
</evidence>
<feature type="region of interest" description="Disordered" evidence="1">
    <location>
        <begin position="107"/>
        <end position="129"/>
    </location>
</feature>
<feature type="compositionally biased region" description="Polar residues" evidence="1">
    <location>
        <begin position="35"/>
        <end position="53"/>
    </location>
</feature>
<dbReference type="PANTHER" id="PTHR31558:SF3">
    <property type="entry name" value="CW14 PROTEIN"/>
    <property type="match status" value="1"/>
</dbReference>
<feature type="compositionally biased region" description="Polar residues" evidence="1">
    <location>
        <begin position="107"/>
        <end position="124"/>
    </location>
</feature>
<feature type="domain" description="Protein ENHANCED DISEASE RESISTANCE 2 C-terminal" evidence="2">
    <location>
        <begin position="299"/>
        <end position="524"/>
    </location>
</feature>
<sequence>MGVCGSKPKGCVGMKGKLKLQKKRKKRTRRVIKAHSSNNRNRVEPSNQKDLSYNNPAFQGHSESWFDPDAVIDSDGEDEFYSVQDDVSQAGSLSNVVTPRFSNQVVYGNGTDSQLSSDDPQCQDENAERNEPGALHSCGFISNAFLPCLACDESLDGKRKSQSLGGPSTRKRLSFTPSLKWKEGQDHTSLRKCWGISLLTQCFGNYNIFIVKGVEGESCMKLLPILIYLMKTYCALKHLQYMFSFEGFALLLLMMFPLFYSSASAKVIIQRPIAGSQIMCSPLEKKMPESWSWIEPNSLKDKKKEIAPNYAAYVPFGVDVFLSPRKIDHIARFVELPTVDSPGEVPPILVVNLQIPLYPATIFQNEYDGAGMSFVFYFKLSENYSADLPVHFRENIRRIIANETEKIKSFPMDTNAPFRERLKILGRVANLEDLQLSAAERKLMHAYNEKPVLSRPQHEFYLGENYFEIDLDIHRFSYIARKGFETFQDRIKHCVFDFGLTIQGNKAEDLPECMLCCIRLKEIDYTNYCQLSF</sequence>
<name>A0AAW2RBI2_SESRA</name>
<comment type="caution">
    <text evidence="3">The sequence shown here is derived from an EMBL/GenBank/DDBJ whole genome shotgun (WGS) entry which is preliminary data.</text>
</comment>
<accession>A0AAW2RBI2</accession>
<evidence type="ECO:0000256" key="1">
    <source>
        <dbReference type="SAM" id="MobiDB-lite"/>
    </source>
</evidence>
<dbReference type="AlphaFoldDB" id="A0AAW2RBI2"/>
<feature type="compositionally biased region" description="Basic residues" evidence="1">
    <location>
        <begin position="16"/>
        <end position="33"/>
    </location>
</feature>
<dbReference type="EMBL" id="JACGWJ010000013">
    <property type="protein sequence ID" value="KAL0377497.1"/>
    <property type="molecule type" value="Genomic_DNA"/>
</dbReference>
<proteinExistence type="predicted"/>
<reference evidence="3" key="1">
    <citation type="submission" date="2020-06" db="EMBL/GenBank/DDBJ databases">
        <authorList>
            <person name="Li T."/>
            <person name="Hu X."/>
            <person name="Zhang T."/>
            <person name="Song X."/>
            <person name="Zhang H."/>
            <person name="Dai N."/>
            <person name="Sheng W."/>
            <person name="Hou X."/>
            <person name="Wei L."/>
        </authorList>
    </citation>
    <scope>NUCLEOTIDE SEQUENCE</scope>
    <source>
        <strain evidence="3">G02</strain>
        <tissue evidence="3">Leaf</tissue>
    </source>
</reference>
<evidence type="ECO:0000259" key="2">
    <source>
        <dbReference type="Pfam" id="PF07059"/>
    </source>
</evidence>